<name>A0A9X4JCQ7_ACTEU</name>
<sequence>MTTVLQPVYLFDAGPQKDTLNLTSPEVLEMLQEFCRAITDKIGAGKSIMLYPHRVVQHYWGLELEGDKDKLPILINITGRFRLPQFNANQWPARLIIDMADHIDAYWFAMFLAEKLHLVVNSPSVLSTSCGDNTVCNVEEKANEPS</sequence>
<reference evidence="1" key="1">
    <citation type="submission" date="2022-11" db="EMBL/GenBank/DDBJ databases">
        <authorList>
            <person name="Kamali M."/>
            <person name="Peak L."/>
            <person name="Go Y.Y."/>
            <person name="Balasuriya U.B.R."/>
            <person name="Carossino M."/>
        </authorList>
    </citation>
    <scope>NUCLEOTIDE SEQUENCE</scope>
    <source>
        <strain evidence="1">4524</strain>
    </source>
</reference>
<reference evidence="1" key="2">
    <citation type="journal article" date="2023" name="Pathogens">
        <title>Pathological Features and Genomic Characterization of an Actinobacillus equuli subsp. equuli Bearing Unique Virulence-Associated Genes from an Adult Horse with Pleuropneumonia.</title>
        <authorList>
            <person name="Kamali M."/>
            <person name="Carossino M."/>
            <person name="Del Piero F."/>
            <person name="Peak L."/>
            <person name="Mitchell M.S."/>
            <person name="Willette J."/>
            <person name="Baker R."/>
            <person name="Li F."/>
            <person name="Kenez A."/>
            <person name="Balasuriya U.B.R."/>
            <person name="Go Y.Y."/>
        </authorList>
    </citation>
    <scope>NUCLEOTIDE SEQUENCE</scope>
    <source>
        <strain evidence="1">4524</strain>
    </source>
</reference>
<proteinExistence type="predicted"/>
<comment type="caution">
    <text evidence="1">The sequence shown here is derived from an EMBL/GenBank/DDBJ whole genome shotgun (WGS) entry which is preliminary data.</text>
</comment>
<dbReference type="Proteomes" id="UP001142444">
    <property type="component" value="Unassembled WGS sequence"/>
</dbReference>
<protein>
    <submittedName>
        <fullName evidence="1">Uncharacterized protein</fullName>
    </submittedName>
</protein>
<dbReference type="EMBL" id="JAPHVQ010000008">
    <property type="protein sequence ID" value="MDE8035231.1"/>
    <property type="molecule type" value="Genomic_DNA"/>
</dbReference>
<organism evidence="1 2">
    <name type="scientific">Actinobacillus equuli subsp. equuli</name>
    <dbReference type="NCBI Taxonomy" id="202947"/>
    <lineage>
        <taxon>Bacteria</taxon>
        <taxon>Pseudomonadati</taxon>
        <taxon>Pseudomonadota</taxon>
        <taxon>Gammaproteobacteria</taxon>
        <taxon>Pasteurellales</taxon>
        <taxon>Pasteurellaceae</taxon>
        <taxon>Actinobacillus</taxon>
    </lineage>
</organism>
<gene>
    <name evidence="1" type="ORF">OQ257_08645</name>
</gene>
<accession>A0A9X4JCQ7</accession>
<evidence type="ECO:0000313" key="2">
    <source>
        <dbReference type="Proteomes" id="UP001142444"/>
    </source>
</evidence>
<keyword evidence="2" id="KW-1185">Reference proteome</keyword>
<dbReference type="RefSeq" id="WP_135961531.1">
    <property type="nucleotide sequence ID" value="NZ_JAPHVQ010000008.1"/>
</dbReference>
<dbReference type="AlphaFoldDB" id="A0A9X4JCQ7"/>
<evidence type="ECO:0000313" key="1">
    <source>
        <dbReference type="EMBL" id="MDE8035231.1"/>
    </source>
</evidence>